<keyword evidence="4" id="KW-0560">Oxidoreductase</keyword>
<sequence>MEMVAQLRRWTHTVAARWSRITPADVRWLLIDVAHTVLLELGEQLGHVAKTTLRDRGVEIHLGLSLSEVSDRSAILTDGTVVPTRTVIWGAGVSANPVMSTLGLP</sequence>
<dbReference type="KEGG" id="mmar:MODMU_3030"/>
<reference evidence="7 8" key="1">
    <citation type="journal article" date="2012" name="J. Bacteriol.">
        <title>Genome Sequence of Radiation-Resistant Modestobacter marinus Strain BC501, a Representative Actinobacterium That Thrives on Calcareous Stone Surfaces.</title>
        <authorList>
            <person name="Normand P."/>
            <person name="Gury J."/>
            <person name="Pujic P."/>
            <person name="Chouaia B."/>
            <person name="Crotti E."/>
            <person name="Brusetti L."/>
            <person name="Daffonchio D."/>
            <person name="Vacherie B."/>
            <person name="Barbe V."/>
            <person name="Medigue C."/>
            <person name="Calteau A."/>
            <person name="Ghodhbane-Gtari F."/>
            <person name="Essoussi I."/>
            <person name="Nouioui I."/>
            <person name="Abbassi-Ghozzi I."/>
            <person name="Gtari M."/>
        </authorList>
    </citation>
    <scope>NUCLEOTIDE SEQUENCE [LARGE SCALE GENOMIC DNA]</scope>
    <source>
        <strain evidence="8">BC 501</strain>
    </source>
</reference>
<dbReference type="EMBL" id="FO203431">
    <property type="protein sequence ID" value="CCH88456.1"/>
    <property type="molecule type" value="Genomic_DNA"/>
</dbReference>
<dbReference type="SUPFAM" id="SSF51905">
    <property type="entry name" value="FAD/NAD(P)-binding domain"/>
    <property type="match status" value="1"/>
</dbReference>
<gene>
    <name evidence="7" type="ordered locus">MODMU_3030</name>
</gene>
<dbReference type="PATRIC" id="fig|477641.3.peg.2883"/>
<feature type="domain" description="FAD/NAD(P)-binding" evidence="6">
    <location>
        <begin position="28"/>
        <end position="100"/>
    </location>
</feature>
<name>I4EYJ3_MODI5</name>
<comment type="similarity">
    <text evidence="1">Belongs to the NADH dehydrogenase family.</text>
</comment>
<dbReference type="InterPro" id="IPR036188">
    <property type="entry name" value="FAD/NAD-bd_sf"/>
</dbReference>
<organism evidence="7 8">
    <name type="scientific">Modestobacter italicus (strain DSM 44449 / CECT 9708 / BC 501)</name>
    <dbReference type="NCBI Taxonomy" id="2732864"/>
    <lineage>
        <taxon>Bacteria</taxon>
        <taxon>Bacillati</taxon>
        <taxon>Actinomycetota</taxon>
        <taxon>Actinomycetes</taxon>
        <taxon>Geodermatophilales</taxon>
        <taxon>Geodermatophilaceae</taxon>
        <taxon>Modestobacter</taxon>
    </lineage>
</organism>
<dbReference type="Pfam" id="PF07992">
    <property type="entry name" value="Pyr_redox_2"/>
    <property type="match status" value="1"/>
</dbReference>
<proteinExistence type="inferred from homology"/>
<evidence type="ECO:0000256" key="1">
    <source>
        <dbReference type="ARBA" id="ARBA00005272"/>
    </source>
</evidence>
<keyword evidence="2" id="KW-0285">Flavoprotein</keyword>
<dbReference type="eggNOG" id="COG1252">
    <property type="taxonomic scope" value="Bacteria"/>
</dbReference>
<evidence type="ECO:0000256" key="4">
    <source>
        <dbReference type="ARBA" id="ARBA00023002"/>
    </source>
</evidence>
<dbReference type="InterPro" id="IPR045024">
    <property type="entry name" value="NDH-2"/>
</dbReference>
<keyword evidence="5" id="KW-0520">NAD</keyword>
<evidence type="ECO:0000256" key="5">
    <source>
        <dbReference type="ARBA" id="ARBA00023027"/>
    </source>
</evidence>
<dbReference type="PANTHER" id="PTHR43706">
    <property type="entry name" value="NADH DEHYDROGENASE"/>
    <property type="match status" value="1"/>
</dbReference>
<evidence type="ECO:0000256" key="3">
    <source>
        <dbReference type="ARBA" id="ARBA00022827"/>
    </source>
</evidence>
<dbReference type="AlphaFoldDB" id="I4EYJ3"/>
<dbReference type="InterPro" id="IPR023753">
    <property type="entry name" value="FAD/NAD-binding_dom"/>
</dbReference>
<dbReference type="Gene3D" id="3.50.50.100">
    <property type="match status" value="1"/>
</dbReference>
<dbReference type="HOGENOM" id="CLU_2233471_0_0_11"/>
<evidence type="ECO:0000256" key="2">
    <source>
        <dbReference type="ARBA" id="ARBA00022630"/>
    </source>
</evidence>
<keyword evidence="8" id="KW-1185">Reference proteome</keyword>
<protein>
    <submittedName>
        <fullName evidence="7">FAD-dependent pyridine nucleotide-disulphide oxidoreductase</fullName>
    </submittedName>
</protein>
<accession>I4EYJ3</accession>
<keyword evidence="3" id="KW-0274">FAD</keyword>
<evidence type="ECO:0000259" key="6">
    <source>
        <dbReference type="Pfam" id="PF07992"/>
    </source>
</evidence>
<dbReference type="PANTHER" id="PTHR43706:SF45">
    <property type="entry name" value="NADH DEHYDROGENASE-LIKE PROTEIN RV1812C"/>
    <property type="match status" value="1"/>
</dbReference>
<dbReference type="Proteomes" id="UP000006461">
    <property type="component" value="Chromosome"/>
</dbReference>
<dbReference type="STRING" id="477641.MODMU_3030"/>
<evidence type="ECO:0000313" key="7">
    <source>
        <dbReference type="EMBL" id="CCH88456.1"/>
    </source>
</evidence>
<evidence type="ECO:0000313" key="8">
    <source>
        <dbReference type="Proteomes" id="UP000006461"/>
    </source>
</evidence>
<dbReference type="GO" id="GO:0003954">
    <property type="term" value="F:NADH dehydrogenase activity"/>
    <property type="evidence" value="ECO:0007669"/>
    <property type="project" value="InterPro"/>
</dbReference>